<dbReference type="InterPro" id="IPR019734">
    <property type="entry name" value="TPR_rpt"/>
</dbReference>
<feature type="coiled-coil region" evidence="4">
    <location>
        <begin position="171"/>
        <end position="226"/>
    </location>
</feature>
<sequence length="278" mass="31921" precursor="true">MRKFLLFTFLIICAVVSANGLEYYLSAMNAYNKGMYAQALDWFEKAIQLDPKIESIDPLVKLRMGICAFAVRDYQKAKAYLSPYKDKDVVTTRILQMIDQGEPLTDEWLTWLRSRLPSTSFEPRTTTKKSVPILLLIGIFISTFSATLMLILFVNKLRARRLSIEKEIPVEEQLETQLNEVKQLLEEAGQTSASSKALTSQDLEDLEKLEQELSKLVEEVLKESSTKTEEKVTLISEENPYEILKKLEEKQTYSDEDAELISKTLEKIISNQEERSQS</sequence>
<accession>F7YVW6</accession>
<dbReference type="AlphaFoldDB" id="F7YVW6"/>
<keyword evidence="5" id="KW-0812">Transmembrane</keyword>
<dbReference type="InterPro" id="IPR011990">
    <property type="entry name" value="TPR-like_helical_dom_sf"/>
</dbReference>
<organism evidence="6 7">
    <name type="scientific">Pseudothermotoga thermarum DSM 5069</name>
    <dbReference type="NCBI Taxonomy" id="688269"/>
    <lineage>
        <taxon>Bacteria</taxon>
        <taxon>Thermotogati</taxon>
        <taxon>Thermotogota</taxon>
        <taxon>Thermotogae</taxon>
        <taxon>Thermotogales</taxon>
        <taxon>Thermotogaceae</taxon>
        <taxon>Pseudothermotoga</taxon>
    </lineage>
</organism>
<dbReference type="Pfam" id="PF07719">
    <property type="entry name" value="TPR_2"/>
    <property type="match status" value="1"/>
</dbReference>
<dbReference type="HOGENOM" id="CLU_1000650_0_0_0"/>
<protein>
    <submittedName>
        <fullName evidence="6">TPR repeat-containing protein</fullName>
    </submittedName>
</protein>
<dbReference type="SUPFAM" id="SSF48452">
    <property type="entry name" value="TPR-like"/>
    <property type="match status" value="1"/>
</dbReference>
<keyword evidence="5" id="KW-0472">Membrane</keyword>
<feature type="repeat" description="TPR" evidence="3">
    <location>
        <begin position="20"/>
        <end position="53"/>
    </location>
</feature>
<keyword evidence="4" id="KW-0175">Coiled coil</keyword>
<evidence type="ECO:0000256" key="2">
    <source>
        <dbReference type="ARBA" id="ARBA00022803"/>
    </source>
</evidence>
<evidence type="ECO:0000256" key="4">
    <source>
        <dbReference type="SAM" id="Coils"/>
    </source>
</evidence>
<reference evidence="6 7" key="1">
    <citation type="submission" date="2010-11" db="EMBL/GenBank/DDBJ databases">
        <title>The complete genome of Thermotoga thermarum DSM 5069.</title>
        <authorList>
            <consortium name="US DOE Joint Genome Institute (JGI-PGF)"/>
            <person name="Lucas S."/>
            <person name="Copeland A."/>
            <person name="Lapidus A."/>
            <person name="Bruce D."/>
            <person name="Goodwin L."/>
            <person name="Pitluck S."/>
            <person name="Kyrpides N."/>
            <person name="Mavromatis K."/>
            <person name="Ivanova N."/>
            <person name="Zeytun A."/>
            <person name="Brettin T."/>
            <person name="Detter J.C."/>
            <person name="Tapia R."/>
            <person name="Han C."/>
            <person name="Land M."/>
            <person name="Hauser L."/>
            <person name="Markowitz V."/>
            <person name="Cheng J.-F."/>
            <person name="Hugenholtz P."/>
            <person name="Woyke T."/>
            <person name="Wu D."/>
            <person name="Spring S."/>
            <person name="Schroeder M."/>
            <person name="Brambilla E."/>
            <person name="Klenk H.-P."/>
            <person name="Eisen J.A."/>
        </authorList>
    </citation>
    <scope>NUCLEOTIDE SEQUENCE [LARGE SCALE GENOMIC DNA]</scope>
    <source>
        <strain evidence="6 7">DSM 5069</strain>
    </source>
</reference>
<proteinExistence type="predicted"/>
<keyword evidence="2 3" id="KW-0802">TPR repeat</keyword>
<evidence type="ECO:0000313" key="6">
    <source>
        <dbReference type="EMBL" id="AEH51788.1"/>
    </source>
</evidence>
<dbReference type="InterPro" id="IPR013105">
    <property type="entry name" value="TPR_2"/>
</dbReference>
<dbReference type="STRING" id="688269.Theth_1744"/>
<keyword evidence="7" id="KW-1185">Reference proteome</keyword>
<dbReference type="Gene3D" id="1.25.40.10">
    <property type="entry name" value="Tetratricopeptide repeat domain"/>
    <property type="match status" value="1"/>
</dbReference>
<dbReference type="OrthoDB" id="49467at2"/>
<name>F7YVW6_9THEM</name>
<feature type="transmembrane region" description="Helical" evidence="5">
    <location>
        <begin position="133"/>
        <end position="154"/>
    </location>
</feature>
<evidence type="ECO:0000313" key="7">
    <source>
        <dbReference type="Proteomes" id="UP000006804"/>
    </source>
</evidence>
<dbReference type="EMBL" id="CP002351">
    <property type="protein sequence ID" value="AEH51788.1"/>
    <property type="molecule type" value="Genomic_DNA"/>
</dbReference>
<evidence type="ECO:0000256" key="1">
    <source>
        <dbReference type="ARBA" id="ARBA00022737"/>
    </source>
</evidence>
<dbReference type="Proteomes" id="UP000006804">
    <property type="component" value="Chromosome"/>
</dbReference>
<dbReference type="eggNOG" id="COG1729">
    <property type="taxonomic scope" value="Bacteria"/>
</dbReference>
<dbReference type="PATRIC" id="fig|688269.3.peg.1796"/>
<gene>
    <name evidence="6" type="ORF">Theth_1744</name>
</gene>
<evidence type="ECO:0000256" key="3">
    <source>
        <dbReference type="PROSITE-ProRule" id="PRU00339"/>
    </source>
</evidence>
<dbReference type="KEGG" id="tta:Theth_1744"/>
<evidence type="ECO:0000256" key="5">
    <source>
        <dbReference type="SAM" id="Phobius"/>
    </source>
</evidence>
<keyword evidence="1" id="KW-0677">Repeat</keyword>
<dbReference type="RefSeq" id="WP_013932996.1">
    <property type="nucleotide sequence ID" value="NC_015707.1"/>
</dbReference>
<keyword evidence="5" id="KW-1133">Transmembrane helix</keyword>
<dbReference type="PROSITE" id="PS50005">
    <property type="entry name" value="TPR"/>
    <property type="match status" value="1"/>
</dbReference>